<dbReference type="Proteomes" id="UP001623348">
    <property type="component" value="Unassembled WGS sequence"/>
</dbReference>
<name>A0ABC9XH23_GRUJA</name>
<accession>A0ABC9XH23</accession>
<dbReference type="AlphaFoldDB" id="A0ABC9XH23"/>
<gene>
    <name evidence="1" type="ORF">GRJ2_002102500</name>
</gene>
<sequence length="111" mass="12550">MSSRANWLVLLQKENGHYLVEVNSGLNINLSLPSMPKFKQPSKSRDRREHLFHITSVENNQVEDGPSVTKEQEEMIQLLGELEAEIIYTTCATIRISPETRVASLSNSVPE</sequence>
<organism evidence="1 2">
    <name type="scientific">Grus japonensis</name>
    <name type="common">Japanese crane</name>
    <name type="synonym">Red-crowned crane</name>
    <dbReference type="NCBI Taxonomy" id="30415"/>
    <lineage>
        <taxon>Eukaryota</taxon>
        <taxon>Metazoa</taxon>
        <taxon>Chordata</taxon>
        <taxon>Craniata</taxon>
        <taxon>Vertebrata</taxon>
        <taxon>Euteleostomi</taxon>
        <taxon>Archelosauria</taxon>
        <taxon>Archosauria</taxon>
        <taxon>Dinosauria</taxon>
        <taxon>Saurischia</taxon>
        <taxon>Theropoda</taxon>
        <taxon>Coelurosauria</taxon>
        <taxon>Aves</taxon>
        <taxon>Neognathae</taxon>
        <taxon>Neoaves</taxon>
        <taxon>Gruiformes</taxon>
        <taxon>Gruidae</taxon>
        <taxon>Grus</taxon>
    </lineage>
</organism>
<comment type="caution">
    <text evidence="1">The sequence shown here is derived from an EMBL/GenBank/DDBJ whole genome shotgun (WGS) entry which is preliminary data.</text>
</comment>
<evidence type="ECO:0000313" key="1">
    <source>
        <dbReference type="EMBL" id="GAB0196372.1"/>
    </source>
</evidence>
<dbReference type="EMBL" id="BAAFJT010000015">
    <property type="protein sequence ID" value="GAB0196372.1"/>
    <property type="molecule type" value="Genomic_DNA"/>
</dbReference>
<protein>
    <submittedName>
        <fullName evidence="1">Uncharacterized protein</fullName>
    </submittedName>
</protein>
<reference evidence="1 2" key="1">
    <citation type="submission" date="2024-06" db="EMBL/GenBank/DDBJ databases">
        <title>The draft genome of Grus japonensis, version 3.</title>
        <authorList>
            <person name="Nabeshima K."/>
            <person name="Suzuki S."/>
            <person name="Onuma M."/>
        </authorList>
    </citation>
    <scope>NUCLEOTIDE SEQUENCE [LARGE SCALE GENOMIC DNA]</scope>
    <source>
        <strain evidence="1 2">451A</strain>
    </source>
</reference>
<proteinExistence type="predicted"/>
<evidence type="ECO:0000313" key="2">
    <source>
        <dbReference type="Proteomes" id="UP001623348"/>
    </source>
</evidence>
<keyword evidence="2" id="KW-1185">Reference proteome</keyword>